<evidence type="ECO:0000256" key="1">
    <source>
        <dbReference type="ARBA" id="ARBA00007748"/>
    </source>
</evidence>
<dbReference type="CDD" id="cd05008">
    <property type="entry name" value="SIS_GlmS_GlmD_1"/>
    <property type="match status" value="1"/>
</dbReference>
<accession>A0A077PG85</accession>
<dbReference type="InterPro" id="IPR001347">
    <property type="entry name" value="SIS_dom"/>
</dbReference>
<gene>
    <name evidence="6" type="primary">agaS</name>
    <name evidence="6" type="ORF">XBKQ1_2220046</name>
</gene>
<comment type="caution">
    <text evidence="6">The sequence shown here is derived from an EMBL/GenBank/DDBJ whole genome shotgun (WGS) entry which is preliminary data.</text>
</comment>
<evidence type="ECO:0000256" key="4">
    <source>
        <dbReference type="ARBA" id="ARBA00029292"/>
    </source>
</evidence>
<name>A0A077PG85_XENBV</name>
<dbReference type="GO" id="GO:0097367">
    <property type="term" value="F:carbohydrate derivative binding"/>
    <property type="evidence" value="ECO:0007669"/>
    <property type="project" value="InterPro"/>
</dbReference>
<evidence type="ECO:0000313" key="7">
    <source>
        <dbReference type="Proteomes" id="UP000028500"/>
    </source>
</evidence>
<dbReference type="PANTHER" id="PTHR32502:SF3">
    <property type="entry name" value="D-GALACTOSAMINE-6-PHOSPHATE DEAMINASE AGAS-RELATED"/>
    <property type="match status" value="1"/>
</dbReference>
<dbReference type="GO" id="GO:1901135">
    <property type="term" value="P:carbohydrate derivative metabolic process"/>
    <property type="evidence" value="ECO:0007669"/>
    <property type="project" value="InterPro"/>
</dbReference>
<dbReference type="RefSeq" id="WP_038248234.1">
    <property type="nucleotide sequence ID" value="NZ_CAWLZI010000208.1"/>
</dbReference>
<dbReference type="SUPFAM" id="SSF53697">
    <property type="entry name" value="SIS domain"/>
    <property type="match status" value="1"/>
</dbReference>
<dbReference type="InterPro" id="IPR046348">
    <property type="entry name" value="SIS_dom_sf"/>
</dbReference>
<keyword evidence="6" id="KW-0413">Isomerase</keyword>
<evidence type="ECO:0000256" key="2">
    <source>
        <dbReference type="ARBA" id="ARBA00022737"/>
    </source>
</evidence>
<feature type="domain" description="SIS" evidence="5">
    <location>
        <begin position="49"/>
        <end position="205"/>
    </location>
</feature>
<dbReference type="GO" id="GO:0009401">
    <property type="term" value="P:phosphoenolpyruvate-dependent sugar phosphotransferase system"/>
    <property type="evidence" value="ECO:0007669"/>
    <property type="project" value="TreeGrafter"/>
</dbReference>
<dbReference type="InterPro" id="IPR035464">
    <property type="entry name" value="SIS_AgaS"/>
</dbReference>
<comment type="similarity">
    <text evidence="1">Belongs to the SIS family. AgaS subfamily.</text>
</comment>
<dbReference type="OrthoDB" id="9779207at2"/>
<dbReference type="EMBL" id="CBSY010000138">
    <property type="protein sequence ID" value="CDH19642.1"/>
    <property type="molecule type" value="Genomic_DNA"/>
</dbReference>
<evidence type="ECO:0000256" key="3">
    <source>
        <dbReference type="ARBA" id="ARBA00022801"/>
    </source>
</evidence>
<evidence type="ECO:0000313" key="6">
    <source>
        <dbReference type="EMBL" id="CDH19642.1"/>
    </source>
</evidence>
<dbReference type="GO" id="GO:0005886">
    <property type="term" value="C:plasma membrane"/>
    <property type="evidence" value="ECO:0007669"/>
    <property type="project" value="TreeGrafter"/>
</dbReference>
<dbReference type="PANTHER" id="PTHR32502">
    <property type="entry name" value="N-ACETYLGALACTOSAMINE PERMEASE II COMPONENT-RELATED"/>
    <property type="match status" value="1"/>
</dbReference>
<comment type="catalytic activity">
    <reaction evidence="4">
        <text>D-galactosamine 6-phosphate + H2O = D-tagatopyranose 1-phosphate + NH4(+)</text>
        <dbReference type="Rhea" id="RHEA:47680"/>
        <dbReference type="ChEBI" id="CHEBI:15377"/>
        <dbReference type="ChEBI" id="CHEBI:28938"/>
        <dbReference type="ChEBI" id="CHEBI:71674"/>
        <dbReference type="ChEBI" id="CHEBI:138150"/>
    </reaction>
</comment>
<proteinExistence type="inferred from homology"/>
<dbReference type="Proteomes" id="UP000028500">
    <property type="component" value="Unassembled WGS sequence"/>
</dbReference>
<dbReference type="InterPro" id="IPR035466">
    <property type="entry name" value="GlmS/AgaS_SIS"/>
</dbReference>
<reference evidence="6" key="1">
    <citation type="submission" date="2013-07" db="EMBL/GenBank/DDBJ databases">
        <title>Sub-species coevolution in mutualistic symbiosis.</title>
        <authorList>
            <person name="Murfin K."/>
            <person name="Klassen J."/>
            <person name="Lee M."/>
            <person name="Forst S."/>
            <person name="Stock P."/>
            <person name="Goodrich-Blair H."/>
        </authorList>
    </citation>
    <scope>NUCLEOTIDE SEQUENCE [LARGE SCALE GENOMIC DNA]</scope>
    <source>
        <strain evidence="6">Kraussei Quebec</strain>
    </source>
</reference>
<evidence type="ECO:0000259" key="5">
    <source>
        <dbReference type="PROSITE" id="PS51464"/>
    </source>
</evidence>
<keyword evidence="7" id="KW-1185">Reference proteome</keyword>
<keyword evidence="3" id="KW-0378">Hydrolase</keyword>
<dbReference type="PROSITE" id="PS51464">
    <property type="entry name" value="SIS"/>
    <property type="match status" value="1"/>
</dbReference>
<dbReference type="CDD" id="cd05010">
    <property type="entry name" value="SIS_AgaS_like"/>
    <property type="match status" value="1"/>
</dbReference>
<sequence length="384" mass="43318">MTPFFPYSFRWLEEHQARYTAEEIQHQPRLWHTLYQELKLRQSYWQPFLRQLLEKPDLQIILCGAGSSAFIGKAVAPWLHEHGGLNVRALASTDIVPTPWKYLDKHVPTLLVSYGRSGNSPESIAAIELADSLLTHCHHLILTCNPDGALARYAENKTHVCSLIMPEGAHDRSFAMTSSFSCMMLATLLLLGDRDFDAAEQPLEMMAILCETQAPDWQSLIRQTIKQSFKRMIALGSTCFTGIAEEGALKMLELTAGRVVTRHDSNLGVRHGPKFIIDNDTLVIVMLSADVYCRRYDVDLLNELKHDGRAKQIIALSSLPHPGSVELHTNLPDIWLLFPYLLFFQMLGFETSLSLNLSPDNPCPTGEVNRVVKGVQVYPYIECE</sequence>
<dbReference type="AlphaFoldDB" id="A0A077PG85"/>
<dbReference type="InterPro" id="IPR050303">
    <property type="entry name" value="GatZ_KbaZ_carbometab"/>
</dbReference>
<dbReference type="Gene3D" id="3.40.50.10490">
    <property type="entry name" value="Glucose-6-phosphate isomerase like protein, domain 1"/>
    <property type="match status" value="2"/>
</dbReference>
<protein>
    <submittedName>
        <fullName evidence="6">Tagatose-6-phosphate ketose/aldose isomerase</fullName>
    </submittedName>
</protein>
<organism evidence="6 7">
    <name type="scientific">Xenorhabdus bovienii str. kraussei Quebec</name>
    <dbReference type="NCBI Taxonomy" id="1398203"/>
    <lineage>
        <taxon>Bacteria</taxon>
        <taxon>Pseudomonadati</taxon>
        <taxon>Pseudomonadota</taxon>
        <taxon>Gammaproteobacteria</taxon>
        <taxon>Enterobacterales</taxon>
        <taxon>Morganellaceae</taxon>
        <taxon>Xenorhabdus</taxon>
    </lineage>
</organism>
<dbReference type="HOGENOM" id="CLU_012520_0_0_6"/>
<keyword evidence="2" id="KW-0677">Repeat</keyword>
<dbReference type="Pfam" id="PF01380">
    <property type="entry name" value="SIS"/>
    <property type="match status" value="1"/>
</dbReference>
<dbReference type="GO" id="GO:0016853">
    <property type="term" value="F:isomerase activity"/>
    <property type="evidence" value="ECO:0007669"/>
    <property type="project" value="UniProtKB-KW"/>
</dbReference>
<dbReference type="GO" id="GO:0016787">
    <property type="term" value="F:hydrolase activity"/>
    <property type="evidence" value="ECO:0007669"/>
    <property type="project" value="UniProtKB-KW"/>
</dbReference>